<proteinExistence type="predicted"/>
<organism evidence="2 3">
    <name type="scientific">Paraburkholderia sabiae</name>
    <dbReference type="NCBI Taxonomy" id="273251"/>
    <lineage>
        <taxon>Bacteria</taxon>
        <taxon>Pseudomonadati</taxon>
        <taxon>Pseudomonadota</taxon>
        <taxon>Betaproteobacteria</taxon>
        <taxon>Burkholderiales</taxon>
        <taxon>Burkholderiaceae</taxon>
        <taxon>Paraburkholderia</taxon>
    </lineage>
</organism>
<dbReference type="EMBL" id="JAZHGC010000006">
    <property type="protein sequence ID" value="MEM5285834.1"/>
    <property type="molecule type" value="Genomic_DNA"/>
</dbReference>
<evidence type="ECO:0000313" key="2">
    <source>
        <dbReference type="EMBL" id="MEM5285834.1"/>
    </source>
</evidence>
<keyword evidence="3" id="KW-1185">Reference proteome</keyword>
<name>A0ABU9Q8X2_9BURK</name>
<dbReference type="RefSeq" id="WP_201646971.1">
    <property type="nucleotide sequence ID" value="NZ_CAJHCS010000001.1"/>
</dbReference>
<gene>
    <name evidence="2" type="ORF">V4C55_08940</name>
</gene>
<comment type="caution">
    <text evidence="2">The sequence shown here is derived from an EMBL/GenBank/DDBJ whole genome shotgun (WGS) entry which is preliminary data.</text>
</comment>
<dbReference type="Proteomes" id="UP001494588">
    <property type="component" value="Unassembled WGS sequence"/>
</dbReference>
<accession>A0ABU9Q8X2</accession>
<reference evidence="2 3" key="1">
    <citation type="submission" date="2024-01" db="EMBL/GenBank/DDBJ databases">
        <title>The diversity of rhizobia nodulating Mimosa spp. in eleven states of Brazil covering several biomes is determined by host plant, location, and edaphic factors.</title>
        <authorList>
            <person name="Rouws L."/>
            <person name="Barauna A."/>
            <person name="Beukes C."/>
            <person name="De Faria S.M."/>
            <person name="Gross E."/>
            <person name="Dos Reis Junior F.B."/>
            <person name="Simon M."/>
            <person name="Maluk M."/>
            <person name="Odee D.W."/>
            <person name="Kenicer G."/>
            <person name="Young J.P.W."/>
            <person name="Reis V.M."/>
            <person name="Zilli J."/>
            <person name="James E.K."/>
        </authorList>
    </citation>
    <scope>NUCLEOTIDE SEQUENCE [LARGE SCALE GENOMIC DNA]</scope>
    <source>
        <strain evidence="2 3">JPY77</strain>
    </source>
</reference>
<protein>
    <submittedName>
        <fullName evidence="2">Uncharacterized protein</fullName>
    </submittedName>
</protein>
<evidence type="ECO:0000313" key="3">
    <source>
        <dbReference type="Proteomes" id="UP001494588"/>
    </source>
</evidence>
<sequence length="174" mass="18013">MPAALGMFNEIDKPGGHKNTKFGKSAGGAASKSPDELRPNVTQTAAEYAAKPGASYYPHAVHLVSQGLQDNKFGITQSSHDGVIGNLQGLHEGSQHLVGAHMTESVGFGKDALKHAMNGEFRDGAMTAAGSVLNAAASMTAAPAHMFDSMRKSDKPEHVAAALSSHTDFGSLAD</sequence>
<evidence type="ECO:0000256" key="1">
    <source>
        <dbReference type="SAM" id="MobiDB-lite"/>
    </source>
</evidence>
<feature type="region of interest" description="Disordered" evidence="1">
    <location>
        <begin position="1"/>
        <end position="39"/>
    </location>
</feature>